<name>A0ABU0I1S0_9HYPH</name>
<dbReference type="Proteomes" id="UP001231124">
    <property type="component" value="Unassembled WGS sequence"/>
</dbReference>
<comment type="caution">
    <text evidence="2">The sequence shown here is derived from an EMBL/GenBank/DDBJ whole genome shotgun (WGS) entry which is preliminary data.</text>
</comment>
<evidence type="ECO:0000313" key="2">
    <source>
        <dbReference type="EMBL" id="MDQ0448546.1"/>
    </source>
</evidence>
<proteinExistence type="predicted"/>
<accession>A0ABU0I1S0</accession>
<feature type="chain" id="PRO_5046273608" evidence="1">
    <location>
        <begin position="26"/>
        <end position="97"/>
    </location>
</feature>
<dbReference type="RefSeq" id="WP_238200965.1">
    <property type="nucleotide sequence ID" value="NZ_BPQE01000001.1"/>
</dbReference>
<evidence type="ECO:0000313" key="3">
    <source>
        <dbReference type="Proteomes" id="UP001231124"/>
    </source>
</evidence>
<protein>
    <submittedName>
        <fullName evidence="2">Uncharacterized protein</fullName>
    </submittedName>
</protein>
<reference evidence="2 3" key="1">
    <citation type="submission" date="2023-07" db="EMBL/GenBank/DDBJ databases">
        <title>Genomic Encyclopedia of Type Strains, Phase IV (KMG-IV): sequencing the most valuable type-strain genomes for metagenomic binning, comparative biology and taxonomic classification.</title>
        <authorList>
            <person name="Goeker M."/>
        </authorList>
    </citation>
    <scope>NUCLEOTIDE SEQUENCE [LARGE SCALE GENOMIC DNA]</scope>
    <source>
        <strain evidence="2 3">DSM 19013</strain>
    </source>
</reference>
<gene>
    <name evidence="2" type="ORF">QO012_003057</name>
</gene>
<feature type="signal peptide" evidence="1">
    <location>
        <begin position="1"/>
        <end position="25"/>
    </location>
</feature>
<dbReference type="EMBL" id="JAUSVP010000009">
    <property type="protein sequence ID" value="MDQ0448546.1"/>
    <property type="molecule type" value="Genomic_DNA"/>
</dbReference>
<evidence type="ECO:0000256" key="1">
    <source>
        <dbReference type="SAM" id="SignalP"/>
    </source>
</evidence>
<keyword evidence="3" id="KW-1185">Reference proteome</keyword>
<keyword evidence="1" id="KW-0732">Signal</keyword>
<sequence>MNASRTATGLLAAALLVTAACPAEARPRHPRHAGTATDSERGLARMALRDRSALWPAWEDGRPPESRLAPATRERVAAPPFTGWGYGGTVPGAWPGF</sequence>
<dbReference type="PROSITE" id="PS51257">
    <property type="entry name" value="PROKAR_LIPOPROTEIN"/>
    <property type="match status" value="1"/>
</dbReference>
<organism evidence="2 3">
    <name type="scientific">Methylobacterium aerolatum</name>
    <dbReference type="NCBI Taxonomy" id="418708"/>
    <lineage>
        <taxon>Bacteria</taxon>
        <taxon>Pseudomonadati</taxon>
        <taxon>Pseudomonadota</taxon>
        <taxon>Alphaproteobacteria</taxon>
        <taxon>Hyphomicrobiales</taxon>
        <taxon>Methylobacteriaceae</taxon>
        <taxon>Methylobacterium</taxon>
    </lineage>
</organism>